<dbReference type="AlphaFoldDB" id="A0A8X6VCN3"/>
<keyword evidence="5" id="KW-0540">Nuclease</keyword>
<dbReference type="FunFam" id="3.30.70.270:FF:000020">
    <property type="entry name" value="Transposon Tf2-6 polyprotein-like Protein"/>
    <property type="match status" value="1"/>
</dbReference>
<evidence type="ECO:0000256" key="7">
    <source>
        <dbReference type="ARBA" id="ARBA00022759"/>
    </source>
</evidence>
<evidence type="ECO:0000256" key="6">
    <source>
        <dbReference type="ARBA" id="ARBA00022750"/>
    </source>
</evidence>
<dbReference type="Gene3D" id="2.40.70.10">
    <property type="entry name" value="Acid Proteases"/>
    <property type="match status" value="1"/>
</dbReference>
<keyword evidence="12" id="KW-0695">RNA-directed DNA polymerase</keyword>
<evidence type="ECO:0000256" key="8">
    <source>
        <dbReference type="ARBA" id="ARBA00022801"/>
    </source>
</evidence>
<evidence type="ECO:0000256" key="5">
    <source>
        <dbReference type="ARBA" id="ARBA00022722"/>
    </source>
</evidence>
<dbReference type="SUPFAM" id="SSF56672">
    <property type="entry name" value="DNA/RNA polymerases"/>
    <property type="match status" value="1"/>
</dbReference>
<dbReference type="InterPro" id="IPR036875">
    <property type="entry name" value="Znf_CCHC_sf"/>
</dbReference>
<evidence type="ECO:0000259" key="17">
    <source>
        <dbReference type="PROSITE" id="PS50175"/>
    </source>
</evidence>
<dbReference type="InterPro" id="IPR041577">
    <property type="entry name" value="RT_RNaseH_2"/>
</dbReference>
<dbReference type="InterPro" id="IPR005162">
    <property type="entry name" value="Retrotrans_gag_dom"/>
</dbReference>
<evidence type="ECO:0000259" key="18">
    <source>
        <dbReference type="PROSITE" id="PS50878"/>
    </source>
</evidence>
<dbReference type="Gene3D" id="3.10.20.370">
    <property type="match status" value="1"/>
</dbReference>
<protein>
    <recommendedName>
        <fullName evidence="1">RNA-directed DNA polymerase</fullName>
        <ecNumber evidence="1">2.7.7.49</ecNumber>
    </recommendedName>
</protein>
<feature type="domain" description="Reverse transcriptase" evidence="18">
    <location>
        <begin position="477"/>
        <end position="657"/>
    </location>
</feature>
<dbReference type="SMART" id="SM00343">
    <property type="entry name" value="ZnF_C2HC"/>
    <property type="match status" value="2"/>
</dbReference>
<dbReference type="Proteomes" id="UP000887159">
    <property type="component" value="Unassembled WGS sequence"/>
</dbReference>
<dbReference type="Pfam" id="PF00098">
    <property type="entry name" value="zf-CCHC"/>
    <property type="match status" value="1"/>
</dbReference>
<keyword evidence="10" id="KW-0694">RNA-binding</keyword>
<evidence type="ECO:0000256" key="9">
    <source>
        <dbReference type="ARBA" id="ARBA00022842"/>
    </source>
</evidence>
<dbReference type="SUPFAM" id="SSF50630">
    <property type="entry name" value="Acid proteases"/>
    <property type="match status" value="1"/>
</dbReference>
<evidence type="ECO:0000256" key="11">
    <source>
        <dbReference type="ARBA" id="ARBA00022908"/>
    </source>
</evidence>
<comment type="caution">
    <text evidence="19">The sequence shown here is derived from an EMBL/GenBank/DDBJ whole genome shotgun (WGS) entry which is preliminary data.</text>
</comment>
<keyword evidence="2" id="KW-0645">Protease</keyword>
<keyword evidence="15" id="KW-0862">Zinc</keyword>
<keyword evidence="4" id="KW-0548">Nucleotidyltransferase</keyword>
<dbReference type="EC" id="2.7.7.49" evidence="1"/>
<dbReference type="Pfam" id="PF00077">
    <property type="entry name" value="RVP"/>
    <property type="match status" value="1"/>
</dbReference>
<dbReference type="Pfam" id="PF00078">
    <property type="entry name" value="RVT_1"/>
    <property type="match status" value="1"/>
</dbReference>
<dbReference type="CDD" id="cd00303">
    <property type="entry name" value="retropepsin_like"/>
    <property type="match status" value="1"/>
</dbReference>
<dbReference type="InterPro" id="IPR050951">
    <property type="entry name" value="Retrovirus_Pol_polyprotein"/>
</dbReference>
<dbReference type="CDD" id="cd09274">
    <property type="entry name" value="RNase_HI_RT_Ty3"/>
    <property type="match status" value="1"/>
</dbReference>
<evidence type="ECO:0000256" key="15">
    <source>
        <dbReference type="PROSITE-ProRule" id="PRU00047"/>
    </source>
</evidence>
<evidence type="ECO:0000256" key="1">
    <source>
        <dbReference type="ARBA" id="ARBA00012493"/>
    </source>
</evidence>
<gene>
    <name evidence="19" type="primary">pol</name>
    <name evidence="19" type="ORF">TNCV_1803481</name>
</gene>
<dbReference type="InterPro" id="IPR043502">
    <property type="entry name" value="DNA/RNA_pol_sf"/>
</dbReference>
<feature type="domain" description="Peptidase A2" evidence="17">
    <location>
        <begin position="291"/>
        <end position="328"/>
    </location>
</feature>
<dbReference type="GO" id="GO:0004519">
    <property type="term" value="F:endonuclease activity"/>
    <property type="evidence" value="ECO:0007669"/>
    <property type="project" value="UniProtKB-KW"/>
</dbReference>
<keyword evidence="3" id="KW-0808">Transferase</keyword>
<keyword evidence="15" id="KW-0479">Metal-binding</keyword>
<dbReference type="InterPro" id="IPR000477">
    <property type="entry name" value="RT_dom"/>
</dbReference>
<dbReference type="GO" id="GO:0015074">
    <property type="term" value="P:DNA integration"/>
    <property type="evidence" value="ECO:0007669"/>
    <property type="project" value="UniProtKB-KW"/>
</dbReference>
<dbReference type="PROSITE" id="PS50175">
    <property type="entry name" value="ASP_PROT_RETROV"/>
    <property type="match status" value="1"/>
</dbReference>
<dbReference type="GO" id="GO:0006508">
    <property type="term" value="P:proteolysis"/>
    <property type="evidence" value="ECO:0007669"/>
    <property type="project" value="UniProtKB-KW"/>
</dbReference>
<dbReference type="PANTHER" id="PTHR37984">
    <property type="entry name" value="PROTEIN CBG26694"/>
    <property type="match status" value="1"/>
</dbReference>
<dbReference type="GO" id="GO:0008270">
    <property type="term" value="F:zinc ion binding"/>
    <property type="evidence" value="ECO:0007669"/>
    <property type="project" value="UniProtKB-KW"/>
</dbReference>
<evidence type="ECO:0000313" key="19">
    <source>
        <dbReference type="EMBL" id="GFY13477.1"/>
    </source>
</evidence>
<sequence length="853" mass="97357">MNTQFWTLLRDISATSRKFTGEDFYSVNSFFYDVEENFDLFPAISSSQKLIFAKRLVCGTAKSFLFSQRNLNTYESFKKALIEEFSDSVTLIEIHHELEKRKMYKTETLMQYFNSLRELANRCDSKIDEASIIQYVINGIDGPRSDKIILYGATSFSEFKQKLRTYETVIKNMGIHNSNSPNFRHSYESRGRDLKQQSFQRKPTKFNVSDAAKNPQRCFNCNDIGHLSKSCPNHSRGPRCLSCNLYGHKSFECRRANLNNTSTPPSGVNAVHELPSPINMCKDVTIFGRKLNGLVDTGSNLTLLRNSTYINIDAPPLKQTNTLLTGFGFLRINVIGTFDSEITIDDQIFPVTISVVPNSCTNYDLIIGCDVIKQAHLNISPTGVKFAQILRPSDNANENFIMTISDGSPTFEIGPNVSQHNRAEVEQLLSTYTPKKTKTVNIELDIALTDDEPIFHKPRRLPFAERDIVDAQVDEWVKNGIVEPCSSPYASQVVVVKKKNGKSRVCIDYRRLNRKLIKDNYHLPLIDDILDCLQNAKIFTTLDLKNGFFHVAVNERSRKFTSFVTHNGQYQFRRMPFGLSTCPSTFMRYINAIFRHLISKSIVLPYMDDVVIPAANESQALEYLKIVLQVACDYGLEINFKKCQFLHNKIEFLGHIIENDRLFPSPSKTKAVVNYPDLKNIKDVRRFPGLTGYFRKFLPSYSTIAKPLSDLLRKDSLFQFYAEQQTAFQKLKYLLSQQPVLSIFNPNSPTEIHTGASIDGLGAVLLQKSIHDNQFHPVFYMSKKTSDHERKYTSFELEVLAVVEALKKFRIYVLGKSFKIITDCDALVKTLSKKELNPRIADGHFIAKNLIIQ</sequence>
<dbReference type="EMBL" id="BMAU01021322">
    <property type="protein sequence ID" value="GFY13477.1"/>
    <property type="molecule type" value="Genomic_DNA"/>
</dbReference>
<dbReference type="GO" id="GO:0003723">
    <property type="term" value="F:RNA binding"/>
    <property type="evidence" value="ECO:0007669"/>
    <property type="project" value="UniProtKB-KW"/>
</dbReference>
<evidence type="ECO:0000256" key="14">
    <source>
        <dbReference type="ARBA" id="ARBA00023268"/>
    </source>
</evidence>
<keyword evidence="7" id="KW-0255">Endonuclease</keyword>
<evidence type="ECO:0000313" key="20">
    <source>
        <dbReference type="Proteomes" id="UP000887159"/>
    </source>
</evidence>
<dbReference type="InterPro" id="IPR018061">
    <property type="entry name" value="Retropepsins"/>
</dbReference>
<dbReference type="PROSITE" id="PS50158">
    <property type="entry name" value="ZF_CCHC"/>
    <property type="match status" value="1"/>
</dbReference>
<proteinExistence type="predicted"/>
<keyword evidence="11" id="KW-0229">DNA integration</keyword>
<evidence type="ECO:0000256" key="3">
    <source>
        <dbReference type="ARBA" id="ARBA00022679"/>
    </source>
</evidence>
<evidence type="ECO:0000256" key="2">
    <source>
        <dbReference type="ARBA" id="ARBA00022670"/>
    </source>
</evidence>
<dbReference type="SUPFAM" id="SSF57756">
    <property type="entry name" value="Retrovirus zinc finger-like domains"/>
    <property type="match status" value="1"/>
</dbReference>
<dbReference type="PROSITE" id="PS00141">
    <property type="entry name" value="ASP_PROTEASE"/>
    <property type="match status" value="1"/>
</dbReference>
<keyword evidence="20" id="KW-1185">Reference proteome</keyword>
<name>A0A8X6VCN3_TRICX</name>
<dbReference type="InterPro" id="IPR043128">
    <property type="entry name" value="Rev_trsase/Diguanyl_cyclase"/>
</dbReference>
<evidence type="ECO:0000256" key="4">
    <source>
        <dbReference type="ARBA" id="ARBA00022695"/>
    </source>
</evidence>
<dbReference type="InterPro" id="IPR001995">
    <property type="entry name" value="Peptidase_A2_cat"/>
</dbReference>
<dbReference type="GO" id="GO:0003964">
    <property type="term" value="F:RNA-directed DNA polymerase activity"/>
    <property type="evidence" value="ECO:0007669"/>
    <property type="project" value="UniProtKB-KW"/>
</dbReference>
<dbReference type="InterPro" id="IPR001878">
    <property type="entry name" value="Znf_CCHC"/>
</dbReference>
<keyword evidence="6" id="KW-0064">Aspartyl protease</keyword>
<evidence type="ECO:0000256" key="12">
    <source>
        <dbReference type="ARBA" id="ARBA00022918"/>
    </source>
</evidence>
<evidence type="ECO:0000259" key="16">
    <source>
        <dbReference type="PROSITE" id="PS50158"/>
    </source>
</evidence>
<dbReference type="Pfam" id="PF03732">
    <property type="entry name" value="Retrotrans_gag"/>
    <property type="match status" value="1"/>
</dbReference>
<keyword evidence="8" id="KW-0378">Hydrolase</keyword>
<dbReference type="PROSITE" id="PS50878">
    <property type="entry name" value="RT_POL"/>
    <property type="match status" value="1"/>
</dbReference>
<keyword evidence="13" id="KW-0238">DNA-binding</keyword>
<dbReference type="Gene3D" id="3.30.70.270">
    <property type="match status" value="2"/>
</dbReference>
<dbReference type="CDD" id="cd01647">
    <property type="entry name" value="RT_LTR"/>
    <property type="match status" value="1"/>
</dbReference>
<evidence type="ECO:0000256" key="10">
    <source>
        <dbReference type="ARBA" id="ARBA00022884"/>
    </source>
</evidence>
<feature type="domain" description="CCHC-type" evidence="16">
    <location>
        <begin position="217"/>
        <end position="233"/>
    </location>
</feature>
<evidence type="ECO:0000256" key="13">
    <source>
        <dbReference type="ARBA" id="ARBA00023125"/>
    </source>
</evidence>
<organism evidence="19 20">
    <name type="scientific">Trichonephila clavipes</name>
    <name type="common">Golden silk orbweaver</name>
    <name type="synonym">Nephila clavipes</name>
    <dbReference type="NCBI Taxonomy" id="2585209"/>
    <lineage>
        <taxon>Eukaryota</taxon>
        <taxon>Metazoa</taxon>
        <taxon>Ecdysozoa</taxon>
        <taxon>Arthropoda</taxon>
        <taxon>Chelicerata</taxon>
        <taxon>Arachnida</taxon>
        <taxon>Araneae</taxon>
        <taxon>Araneomorphae</taxon>
        <taxon>Entelegynae</taxon>
        <taxon>Araneoidea</taxon>
        <taxon>Nephilidae</taxon>
        <taxon>Trichonephila</taxon>
    </lineage>
</organism>
<dbReference type="InterPro" id="IPR021109">
    <property type="entry name" value="Peptidase_aspartic_dom_sf"/>
</dbReference>
<accession>A0A8X6VCN3</accession>
<keyword evidence="15" id="KW-0863">Zinc-finger</keyword>
<reference evidence="19" key="1">
    <citation type="submission" date="2020-08" db="EMBL/GenBank/DDBJ databases">
        <title>Multicomponent nature underlies the extraordinary mechanical properties of spider dragline silk.</title>
        <authorList>
            <person name="Kono N."/>
            <person name="Nakamura H."/>
            <person name="Mori M."/>
            <person name="Yoshida Y."/>
            <person name="Ohtoshi R."/>
            <person name="Malay A.D."/>
            <person name="Moran D.A.P."/>
            <person name="Tomita M."/>
            <person name="Numata K."/>
            <person name="Arakawa K."/>
        </authorList>
    </citation>
    <scope>NUCLEOTIDE SEQUENCE</scope>
</reference>
<dbReference type="InterPro" id="IPR001969">
    <property type="entry name" value="Aspartic_peptidase_AS"/>
</dbReference>
<dbReference type="Gene3D" id="4.10.60.10">
    <property type="entry name" value="Zinc finger, CCHC-type"/>
    <property type="match status" value="1"/>
</dbReference>
<dbReference type="Pfam" id="PF17919">
    <property type="entry name" value="RT_RNaseH_2"/>
    <property type="match status" value="1"/>
</dbReference>
<dbReference type="GO" id="GO:0003677">
    <property type="term" value="F:DNA binding"/>
    <property type="evidence" value="ECO:0007669"/>
    <property type="project" value="UniProtKB-KW"/>
</dbReference>
<dbReference type="GO" id="GO:0004190">
    <property type="term" value="F:aspartic-type endopeptidase activity"/>
    <property type="evidence" value="ECO:0007669"/>
    <property type="project" value="UniProtKB-KW"/>
</dbReference>
<dbReference type="FunFam" id="3.10.20.370:FF:000001">
    <property type="entry name" value="Retrovirus-related Pol polyprotein from transposon 17.6-like protein"/>
    <property type="match status" value="1"/>
</dbReference>
<dbReference type="PANTHER" id="PTHR37984:SF5">
    <property type="entry name" value="PROTEIN NYNRIN-LIKE"/>
    <property type="match status" value="1"/>
</dbReference>
<keyword evidence="9" id="KW-0460">Magnesium</keyword>
<keyword evidence="14" id="KW-0511">Multifunctional enzyme</keyword>
<dbReference type="Gene3D" id="3.10.10.10">
    <property type="entry name" value="HIV Type 1 Reverse Transcriptase, subunit A, domain 1"/>
    <property type="match status" value="1"/>
</dbReference>